<comment type="caution">
    <text evidence="3">The sequence shown here is derived from an EMBL/GenBank/DDBJ whole genome shotgun (WGS) entry which is preliminary data.</text>
</comment>
<dbReference type="Gene3D" id="3.30.1370.160">
    <property type="match status" value="1"/>
</dbReference>
<sequence length="265" mass="30873">MIDDTRITQHFRSDEIGFIEQVQGWIRQANDEYRPILTHFLNPRERLIAETLVNREDDLKHASNGGYLHAEMQRMLIYPAYHEVEVADFELQALQIVYPVKFAEIKHHQILGTLANQGIERNIFGDIVGNDETWQFIVEQKMVEFFDLQIDRIGKIKVHLTPITLAEIIQPQDDWETMTTTVASLRLDTVISTCFNFSRNRIKEHIEAGNVRVNWREMNKPDYELAINDVVSVRGFGRLQVTEVNGLTKKEKIKITVAMIQNKKK</sequence>
<dbReference type="Pfam" id="PF17774">
    <property type="entry name" value="YlmH_RBD"/>
    <property type="match status" value="1"/>
</dbReference>
<evidence type="ECO:0000256" key="1">
    <source>
        <dbReference type="PROSITE-ProRule" id="PRU00182"/>
    </source>
</evidence>
<keyword evidence="1" id="KW-0694">RNA-binding</keyword>
<protein>
    <recommendedName>
        <fullName evidence="2">RNA-binding S4 domain-containing protein</fullName>
    </recommendedName>
</protein>
<dbReference type="CDD" id="cd00165">
    <property type="entry name" value="S4"/>
    <property type="match status" value="1"/>
</dbReference>
<proteinExistence type="predicted"/>
<dbReference type="InterPro" id="IPR002942">
    <property type="entry name" value="S4_RNA-bd"/>
</dbReference>
<dbReference type="RefSeq" id="WP_230098327.1">
    <property type="nucleotide sequence ID" value="NZ_CAKKNT010000005.1"/>
</dbReference>
<dbReference type="InterPro" id="IPR036986">
    <property type="entry name" value="S4_RNA-bd_sf"/>
</dbReference>
<dbReference type="Gene3D" id="3.10.290.10">
    <property type="entry name" value="RNA-binding S4 domain"/>
    <property type="match status" value="1"/>
</dbReference>
<evidence type="ECO:0000313" key="4">
    <source>
        <dbReference type="Proteomes" id="UP000789719"/>
    </source>
</evidence>
<dbReference type="Proteomes" id="UP000789719">
    <property type="component" value="Unassembled WGS sequence"/>
</dbReference>
<dbReference type="Pfam" id="PF01479">
    <property type="entry name" value="S4"/>
    <property type="match status" value="1"/>
</dbReference>
<keyword evidence="4" id="KW-1185">Reference proteome</keyword>
<reference evidence="3 4" key="1">
    <citation type="submission" date="2021-11" db="EMBL/GenBank/DDBJ databases">
        <authorList>
            <person name="Depoorter E."/>
        </authorList>
    </citation>
    <scope>NUCLEOTIDE SEQUENCE [LARGE SCALE GENOMIC DNA]</scope>
    <source>
        <strain evidence="3 4">LMG 24286</strain>
    </source>
</reference>
<dbReference type="SUPFAM" id="SSF55174">
    <property type="entry name" value="Alpha-L RNA-binding motif"/>
    <property type="match status" value="1"/>
</dbReference>
<dbReference type="InterPro" id="IPR012677">
    <property type="entry name" value="Nucleotide-bd_a/b_plait_sf"/>
</dbReference>
<dbReference type="InterPro" id="IPR048443">
    <property type="entry name" value="RqcP2_N"/>
</dbReference>
<accession>A0ABM8Z9R3</accession>
<dbReference type="PANTHER" id="PTHR13633:SF3">
    <property type="entry name" value="MITOCHONDRIAL TRANSCRIPTION RESCUE FACTOR 1"/>
    <property type="match status" value="1"/>
</dbReference>
<dbReference type="SMART" id="SM00363">
    <property type="entry name" value="S4"/>
    <property type="match status" value="1"/>
</dbReference>
<gene>
    <name evidence="3" type="ORF">WGH24286_00646</name>
</gene>
<dbReference type="InterPro" id="IPR040591">
    <property type="entry name" value="RqcP2_RBD"/>
</dbReference>
<dbReference type="Gene3D" id="3.30.70.330">
    <property type="match status" value="1"/>
</dbReference>
<dbReference type="Pfam" id="PF21278">
    <property type="entry name" value="YlmH_1st"/>
    <property type="match status" value="1"/>
</dbReference>
<dbReference type="PANTHER" id="PTHR13633">
    <property type="entry name" value="MITOCHONDRIAL TRANSCRIPTION RESCUE FACTOR 1"/>
    <property type="match status" value="1"/>
</dbReference>
<dbReference type="EMBL" id="CAKKNT010000005">
    <property type="protein sequence ID" value="CAH0418228.1"/>
    <property type="molecule type" value="Genomic_DNA"/>
</dbReference>
<evidence type="ECO:0000259" key="2">
    <source>
        <dbReference type="SMART" id="SM00363"/>
    </source>
</evidence>
<organism evidence="3 4">
    <name type="scientific">Periweissella ghanensis</name>
    <dbReference type="NCBI Taxonomy" id="467997"/>
    <lineage>
        <taxon>Bacteria</taxon>
        <taxon>Bacillati</taxon>
        <taxon>Bacillota</taxon>
        <taxon>Bacilli</taxon>
        <taxon>Lactobacillales</taxon>
        <taxon>Lactobacillaceae</taxon>
        <taxon>Periweissella</taxon>
    </lineage>
</organism>
<feature type="domain" description="RNA-binding S4" evidence="2">
    <location>
        <begin position="185"/>
        <end position="242"/>
    </location>
</feature>
<dbReference type="PROSITE" id="PS50889">
    <property type="entry name" value="S4"/>
    <property type="match status" value="1"/>
</dbReference>
<evidence type="ECO:0000313" key="3">
    <source>
        <dbReference type="EMBL" id="CAH0418228.1"/>
    </source>
</evidence>
<name>A0ABM8Z9R3_9LACO</name>